<evidence type="ECO:0000313" key="2">
    <source>
        <dbReference type="EMBL" id="KZV58462.1"/>
    </source>
</evidence>
<keyword evidence="3" id="KW-1185">Reference proteome</keyword>
<evidence type="ECO:0000256" key="1">
    <source>
        <dbReference type="SAM" id="MobiDB-lite"/>
    </source>
</evidence>
<dbReference type="EMBL" id="KQ986759">
    <property type="protein sequence ID" value="KZV58462.1"/>
    <property type="molecule type" value="Genomic_DNA"/>
</dbReference>
<organism evidence="2 3">
    <name type="scientific">Dorcoceras hygrometricum</name>
    <dbReference type="NCBI Taxonomy" id="472368"/>
    <lineage>
        <taxon>Eukaryota</taxon>
        <taxon>Viridiplantae</taxon>
        <taxon>Streptophyta</taxon>
        <taxon>Embryophyta</taxon>
        <taxon>Tracheophyta</taxon>
        <taxon>Spermatophyta</taxon>
        <taxon>Magnoliopsida</taxon>
        <taxon>eudicotyledons</taxon>
        <taxon>Gunneridae</taxon>
        <taxon>Pentapetalae</taxon>
        <taxon>asterids</taxon>
        <taxon>lamiids</taxon>
        <taxon>Lamiales</taxon>
        <taxon>Gesneriaceae</taxon>
        <taxon>Didymocarpoideae</taxon>
        <taxon>Trichosporeae</taxon>
        <taxon>Loxocarpinae</taxon>
        <taxon>Dorcoceras</taxon>
    </lineage>
</organism>
<name>A0A2Z7DH26_9LAMI</name>
<dbReference type="Proteomes" id="UP000250235">
    <property type="component" value="Unassembled WGS sequence"/>
</dbReference>
<feature type="compositionally biased region" description="Polar residues" evidence="1">
    <location>
        <begin position="35"/>
        <end position="59"/>
    </location>
</feature>
<proteinExistence type="predicted"/>
<accession>A0A2Z7DH26</accession>
<reference evidence="2 3" key="1">
    <citation type="journal article" date="2015" name="Proc. Natl. Acad. Sci. U.S.A.">
        <title>The resurrection genome of Boea hygrometrica: A blueprint for survival of dehydration.</title>
        <authorList>
            <person name="Xiao L."/>
            <person name="Yang G."/>
            <person name="Zhang L."/>
            <person name="Yang X."/>
            <person name="Zhao S."/>
            <person name="Ji Z."/>
            <person name="Zhou Q."/>
            <person name="Hu M."/>
            <person name="Wang Y."/>
            <person name="Chen M."/>
            <person name="Xu Y."/>
            <person name="Jin H."/>
            <person name="Xiao X."/>
            <person name="Hu G."/>
            <person name="Bao F."/>
            <person name="Hu Y."/>
            <person name="Wan P."/>
            <person name="Li L."/>
            <person name="Deng X."/>
            <person name="Kuang T."/>
            <person name="Xiang C."/>
            <person name="Zhu J.K."/>
            <person name="Oliver M.J."/>
            <person name="He Y."/>
        </authorList>
    </citation>
    <scope>NUCLEOTIDE SEQUENCE [LARGE SCALE GENOMIC DNA]</scope>
    <source>
        <strain evidence="3">cv. XS01</strain>
    </source>
</reference>
<protein>
    <submittedName>
        <fullName evidence="2">Uncharacterized protein</fullName>
    </submittedName>
</protein>
<feature type="region of interest" description="Disordered" evidence="1">
    <location>
        <begin position="30"/>
        <end position="59"/>
    </location>
</feature>
<dbReference type="AlphaFoldDB" id="A0A2Z7DH26"/>
<sequence length="189" mass="21558">MAMRESKDLNKLELHDLFSNLKAYEFELKTRSEPGPSTSQPTKALATTISEQSSPSKSAEQISNDVMSLFVSRFDDLVIFQNFRFERDLDIQRAFDMYYFSIPHCSSYSISSNCHRFTPPLGAGLVALSSSLLDLLIGIISETWAGCSRRCDESRAFEHFRDFRPIVLPFWLSSWLREGSSRSVEFTVS</sequence>
<evidence type="ECO:0000313" key="3">
    <source>
        <dbReference type="Proteomes" id="UP000250235"/>
    </source>
</evidence>
<gene>
    <name evidence="2" type="ORF">F511_23507</name>
</gene>
<dbReference type="OrthoDB" id="913420at2759"/>